<comment type="caution">
    <text evidence="1">The sequence shown here is derived from an EMBL/GenBank/DDBJ whole genome shotgun (WGS) entry which is preliminary data.</text>
</comment>
<organism evidence="1 2">
    <name type="scientific">Zasmidium cellare</name>
    <name type="common">Wine cellar mold</name>
    <name type="synonym">Racodium cellare</name>
    <dbReference type="NCBI Taxonomy" id="395010"/>
    <lineage>
        <taxon>Eukaryota</taxon>
        <taxon>Fungi</taxon>
        <taxon>Dikarya</taxon>
        <taxon>Ascomycota</taxon>
        <taxon>Pezizomycotina</taxon>
        <taxon>Dothideomycetes</taxon>
        <taxon>Dothideomycetidae</taxon>
        <taxon>Mycosphaerellales</taxon>
        <taxon>Mycosphaerellaceae</taxon>
        <taxon>Zasmidium</taxon>
    </lineage>
</organism>
<gene>
    <name evidence="1" type="ORF">PRZ48_005463</name>
</gene>
<name>A0ABR0EST5_ZASCE</name>
<protein>
    <submittedName>
        <fullName evidence="1">Uncharacterized protein</fullName>
    </submittedName>
</protein>
<evidence type="ECO:0000313" key="1">
    <source>
        <dbReference type="EMBL" id="KAK4504547.1"/>
    </source>
</evidence>
<sequence length="158" mass="18766">MEEDPFHSHAFGPSEHYVDLFHVYDNLSRTPYIPGEGIRREDPDRYWMHPIHVITPEKLMLHADWNNRKPTQFISFYGDLASARQEAQRRRGQKIVPGGLQRDPDSVRIAHVRLQREANVFFFSRDEMLEMMQCFGGNARSEMYSRSHPHECDRRFAY</sequence>
<evidence type="ECO:0000313" key="2">
    <source>
        <dbReference type="Proteomes" id="UP001305779"/>
    </source>
</evidence>
<accession>A0ABR0EST5</accession>
<dbReference type="EMBL" id="JAXOVC010000003">
    <property type="protein sequence ID" value="KAK4504547.1"/>
    <property type="molecule type" value="Genomic_DNA"/>
</dbReference>
<reference evidence="1 2" key="1">
    <citation type="journal article" date="2023" name="G3 (Bethesda)">
        <title>A chromosome-level genome assembly of Zasmidium syzygii isolated from banana leaves.</title>
        <authorList>
            <person name="van Westerhoven A.C."/>
            <person name="Mehrabi R."/>
            <person name="Talebi R."/>
            <person name="Steentjes M.B.F."/>
            <person name="Corcolon B."/>
            <person name="Chong P.A."/>
            <person name="Kema G.H.J."/>
            <person name="Seidl M.F."/>
        </authorList>
    </citation>
    <scope>NUCLEOTIDE SEQUENCE [LARGE SCALE GENOMIC DNA]</scope>
    <source>
        <strain evidence="1 2">P124</strain>
    </source>
</reference>
<dbReference type="Proteomes" id="UP001305779">
    <property type="component" value="Unassembled WGS sequence"/>
</dbReference>
<proteinExistence type="predicted"/>
<keyword evidence="2" id="KW-1185">Reference proteome</keyword>